<feature type="region of interest" description="Disordered" evidence="3">
    <location>
        <begin position="535"/>
        <end position="554"/>
    </location>
</feature>
<dbReference type="PANTHER" id="PTHR21677:SF1">
    <property type="entry name" value="PROTEIN CRAMPED-LIKE"/>
    <property type="match status" value="1"/>
</dbReference>
<name>A0ABY7DQN5_MYAAR</name>
<dbReference type="PANTHER" id="PTHR21677">
    <property type="entry name" value="CRAMPED PROTEIN"/>
    <property type="match status" value="1"/>
</dbReference>
<dbReference type="EMBL" id="CP111014">
    <property type="protein sequence ID" value="WAQ98985.1"/>
    <property type="molecule type" value="Genomic_DNA"/>
</dbReference>
<sequence length="1012" mass="110047">MPPRKRRQSVHGEEVVKESGERQTNSAELSDCLKSVKTEEKSAECIVEKRIVCRQPSKQEPDEQLSVDGESKCSGKTIPAVEGTGKQPTRFSTRIVKRPRRDLSPPESPVKKVGRKLAATSDSVSTTPETKSKRQWELWSVEDKDSFFEGLCECRKKSMAMPLTAVKNKEQVRHFYYRTWHKISKLIQPVEDLKKDIQELYGLISYGVMRKKLRGGVNPNDKNWQKLNDLVHHGAATIKVKGKRIRVKTPVCNALKKLNSYEGPSGGKRKIPKDAPSRQGSVASICTEVPSRSEQCQCADTCNTCSLRNHGDEDSVAGKGIPQVGVFDSVGTDNEDKCDKVTVDATHVEKNNSVTLDAKGHACMSPAVRISSNEVSAIADGENAMFPDSIDTEIVKIDLSSPNSAGTCTSANVSYEEAESEGEGGRKPVSASEINSSHENLKKLFTKMFEKGWSVIDSTDITVAQLYLMFGGEGEVKLEYDWLSLQKEEEALEDELLMTLNNMLRRLSHLATMEITDFSKTTGANMTCQLCGHNPGAKTKPKGRSPTGVAKKSGKDVSCQTLGLQITDFPLHPGALPVTSQNGVFRIPAQPSKSVIPTNTVNVMSAREMIQKYNPVNTNKPFMRRKLKPLRGRGGATQSSLIQRTILPKNSEYIAIIPMVPGTQIPNNPPTSGEGVTQTIIGHPIKGIQSVPVSTVVPGSPVGLSGHSSSISTVCTTLTSSPGSRPLSPNVSFSNISLNGDETLLHIPDSHLGSMSPRSLKAAGMSAVRETRSPASVVMTSVFSSPTRLGHTVSAPVSPPNLSALLDISLTTTDLEGDTTFSSLLGDNSKPQTLDPGLATPPMRLADAETRRHIPLHSPPVRNLFRTSSPEQQWLNGDVQDLSLTSLLDSPCKTSTGGGASGFTTTLPLSIFSDNSRDFHTHKNEVDSSLQCMMQESSIDYSRKFQDLEELVKFDIANEQTTTSSEQHCGETYTMQTGQGGFITVQIGHSGPKTVIEKQVPISEQDPNRNPT</sequence>
<keyword evidence="5" id="KW-1185">Reference proteome</keyword>
<gene>
    <name evidence="4" type="ORF">MAR_023358</name>
</gene>
<feature type="region of interest" description="Disordered" evidence="3">
    <location>
        <begin position="56"/>
        <end position="129"/>
    </location>
</feature>
<proteinExistence type="predicted"/>
<evidence type="ECO:0000256" key="3">
    <source>
        <dbReference type="SAM" id="MobiDB-lite"/>
    </source>
</evidence>
<feature type="region of interest" description="Disordered" evidence="3">
    <location>
        <begin position="1"/>
        <end position="28"/>
    </location>
</feature>
<keyword evidence="1" id="KW-0238">DNA-binding</keyword>
<reference evidence="4" key="1">
    <citation type="submission" date="2022-11" db="EMBL/GenBank/DDBJ databases">
        <title>Centuries of genome instability and evolution in soft-shell clam transmissible cancer (bioRxiv).</title>
        <authorList>
            <person name="Hart S.F.M."/>
            <person name="Yonemitsu M.A."/>
            <person name="Giersch R.M."/>
            <person name="Beal B.F."/>
            <person name="Arriagada G."/>
            <person name="Davis B.W."/>
            <person name="Ostrander E.A."/>
            <person name="Goff S.P."/>
            <person name="Metzger M.J."/>
        </authorList>
    </citation>
    <scope>NUCLEOTIDE SEQUENCE</scope>
    <source>
        <strain evidence="4">MELC-2E11</strain>
        <tissue evidence="4">Siphon/mantle</tissue>
    </source>
</reference>
<evidence type="ECO:0000313" key="4">
    <source>
        <dbReference type="EMBL" id="WAQ98985.1"/>
    </source>
</evidence>
<evidence type="ECO:0000313" key="5">
    <source>
        <dbReference type="Proteomes" id="UP001164746"/>
    </source>
</evidence>
<dbReference type="Proteomes" id="UP001164746">
    <property type="component" value="Chromosome 3"/>
</dbReference>
<evidence type="ECO:0000256" key="2">
    <source>
        <dbReference type="ARBA" id="ARBA00023242"/>
    </source>
</evidence>
<keyword evidence="2" id="KW-0539">Nucleus</keyword>
<feature type="compositionally biased region" description="Basic and acidic residues" evidence="3">
    <location>
        <begin position="10"/>
        <end position="21"/>
    </location>
</feature>
<dbReference type="InterPro" id="IPR055315">
    <property type="entry name" value="Cramped-like"/>
</dbReference>
<organism evidence="4 5">
    <name type="scientific">Mya arenaria</name>
    <name type="common">Soft-shell clam</name>
    <dbReference type="NCBI Taxonomy" id="6604"/>
    <lineage>
        <taxon>Eukaryota</taxon>
        <taxon>Metazoa</taxon>
        <taxon>Spiralia</taxon>
        <taxon>Lophotrochozoa</taxon>
        <taxon>Mollusca</taxon>
        <taxon>Bivalvia</taxon>
        <taxon>Autobranchia</taxon>
        <taxon>Heteroconchia</taxon>
        <taxon>Euheterodonta</taxon>
        <taxon>Imparidentia</taxon>
        <taxon>Neoheterodontei</taxon>
        <taxon>Myida</taxon>
        <taxon>Myoidea</taxon>
        <taxon>Myidae</taxon>
        <taxon>Mya</taxon>
    </lineage>
</organism>
<accession>A0ABY7DQN5</accession>
<protein>
    <submittedName>
        <fullName evidence="4">CRML-like protein</fullName>
    </submittedName>
</protein>
<evidence type="ECO:0000256" key="1">
    <source>
        <dbReference type="ARBA" id="ARBA00023125"/>
    </source>
</evidence>
<feature type="compositionally biased region" description="Polar residues" evidence="3">
    <location>
        <begin position="120"/>
        <end position="129"/>
    </location>
</feature>